<sequence length="121" mass="12511">MTAPLPAGVGVLDLVLLARTATVGAQYHGMAAAPHGATSCGLYRTDLWVEPAALAVGMGCRPCVDYWPAPVAAPAPAPRLRPASPWPALNPAYVSRLAGPDDRTARPVTALRPPVPLAVTR</sequence>
<dbReference type="EMBL" id="POTY01000207">
    <property type="protein sequence ID" value="PZG12465.1"/>
    <property type="molecule type" value="Genomic_DNA"/>
</dbReference>
<comment type="caution">
    <text evidence="1">The sequence shown here is derived from an EMBL/GenBank/DDBJ whole genome shotgun (WGS) entry which is preliminary data.</text>
</comment>
<dbReference type="Proteomes" id="UP000248924">
    <property type="component" value="Unassembled WGS sequence"/>
</dbReference>
<name>A0A2W2E5H9_9ACTN</name>
<dbReference type="RefSeq" id="WP_111217512.1">
    <property type="nucleotide sequence ID" value="NZ_POTY01000207.1"/>
</dbReference>
<protein>
    <submittedName>
        <fullName evidence="1">Uncharacterized protein</fullName>
    </submittedName>
</protein>
<organism evidence="1 2">
    <name type="scientific">Micromonospora craterilacus</name>
    <dbReference type="NCBI Taxonomy" id="1655439"/>
    <lineage>
        <taxon>Bacteria</taxon>
        <taxon>Bacillati</taxon>
        <taxon>Actinomycetota</taxon>
        <taxon>Actinomycetes</taxon>
        <taxon>Micromonosporales</taxon>
        <taxon>Micromonosporaceae</taxon>
        <taxon>Micromonospora</taxon>
    </lineage>
</organism>
<dbReference type="AlphaFoldDB" id="A0A2W2E5H9"/>
<accession>A0A2W2E5H9</accession>
<keyword evidence="2" id="KW-1185">Reference proteome</keyword>
<dbReference type="OrthoDB" id="10014191at2"/>
<gene>
    <name evidence="1" type="ORF">C1I95_25800</name>
</gene>
<reference evidence="1 2" key="1">
    <citation type="submission" date="2018-01" db="EMBL/GenBank/DDBJ databases">
        <title>Draft genome sequence of Jishengella sp. NA12.</title>
        <authorList>
            <person name="Sahin N."/>
            <person name="Ay H."/>
            <person name="Saygin H."/>
        </authorList>
    </citation>
    <scope>NUCLEOTIDE SEQUENCE [LARGE SCALE GENOMIC DNA]</scope>
    <source>
        <strain evidence="1 2">NA12</strain>
    </source>
</reference>
<proteinExistence type="predicted"/>
<evidence type="ECO:0000313" key="2">
    <source>
        <dbReference type="Proteomes" id="UP000248924"/>
    </source>
</evidence>
<evidence type="ECO:0000313" key="1">
    <source>
        <dbReference type="EMBL" id="PZG12465.1"/>
    </source>
</evidence>